<evidence type="ECO:0000313" key="3">
    <source>
        <dbReference type="Proteomes" id="UP000005408"/>
    </source>
</evidence>
<accession>A0A8W8JHL1</accession>
<dbReference type="InterPro" id="IPR036514">
    <property type="entry name" value="SGNH_hydro_sf"/>
</dbReference>
<dbReference type="SUPFAM" id="SSF52266">
    <property type="entry name" value="SGNH hydrolase"/>
    <property type="match status" value="1"/>
</dbReference>
<keyword evidence="3" id="KW-1185">Reference proteome</keyword>
<dbReference type="Gene3D" id="3.40.50.1110">
    <property type="entry name" value="SGNH hydrolase"/>
    <property type="match status" value="1"/>
</dbReference>
<dbReference type="GO" id="GO:0003677">
    <property type="term" value="F:DNA binding"/>
    <property type="evidence" value="ECO:0007669"/>
    <property type="project" value="UniProtKB-KW"/>
</dbReference>
<dbReference type="EnsemblMetazoa" id="G19435.1">
    <property type="protein sequence ID" value="G19435.1:cds"/>
    <property type="gene ID" value="G19435"/>
</dbReference>
<dbReference type="Gene3D" id="1.10.150.130">
    <property type="match status" value="1"/>
</dbReference>
<dbReference type="PANTHER" id="PTHR34605">
    <property type="entry name" value="PHAGE_INTEGRASE DOMAIN-CONTAINING PROTEIN"/>
    <property type="match status" value="1"/>
</dbReference>
<dbReference type="Proteomes" id="UP000005408">
    <property type="component" value="Unassembled WGS sequence"/>
</dbReference>
<dbReference type="InterPro" id="IPR052925">
    <property type="entry name" value="Phage_Integrase-like_Recomb"/>
</dbReference>
<dbReference type="AlphaFoldDB" id="A0A8W8JHL1"/>
<dbReference type="InterPro" id="IPR010998">
    <property type="entry name" value="Integrase_recombinase_N"/>
</dbReference>
<keyword evidence="1" id="KW-0238">DNA-binding</keyword>
<evidence type="ECO:0008006" key="4">
    <source>
        <dbReference type="Google" id="ProtNLM"/>
    </source>
</evidence>
<evidence type="ECO:0000313" key="2">
    <source>
        <dbReference type="EnsemblMetazoa" id="G19435.1:cds"/>
    </source>
</evidence>
<proteinExistence type="predicted"/>
<dbReference type="SUPFAM" id="SSF47823">
    <property type="entry name" value="lambda integrase-like, N-terminal domain"/>
    <property type="match status" value="1"/>
</dbReference>
<dbReference type="PANTHER" id="PTHR34605:SF3">
    <property type="entry name" value="P CELL-TYPE AGGLUTINATION PROTEIN MAP4-LIKE-RELATED"/>
    <property type="match status" value="1"/>
</dbReference>
<evidence type="ECO:0000256" key="1">
    <source>
        <dbReference type="ARBA" id="ARBA00023125"/>
    </source>
</evidence>
<reference evidence="2" key="1">
    <citation type="submission" date="2022-08" db="UniProtKB">
        <authorList>
            <consortium name="EnsemblMetazoa"/>
        </authorList>
    </citation>
    <scope>IDENTIFICATION</scope>
    <source>
        <strain evidence="2">05x7-T-G4-1.051#20</strain>
    </source>
</reference>
<organism evidence="2 3">
    <name type="scientific">Magallana gigas</name>
    <name type="common">Pacific oyster</name>
    <name type="synonym">Crassostrea gigas</name>
    <dbReference type="NCBI Taxonomy" id="29159"/>
    <lineage>
        <taxon>Eukaryota</taxon>
        <taxon>Metazoa</taxon>
        <taxon>Spiralia</taxon>
        <taxon>Lophotrochozoa</taxon>
        <taxon>Mollusca</taxon>
        <taxon>Bivalvia</taxon>
        <taxon>Autobranchia</taxon>
        <taxon>Pteriomorphia</taxon>
        <taxon>Ostreida</taxon>
        <taxon>Ostreoidea</taxon>
        <taxon>Ostreidae</taxon>
        <taxon>Magallana</taxon>
    </lineage>
</organism>
<sequence>MVKVQRVISRGRRAADKGTHFISQDDLQHRSQALLNFALANNTKKLYSASIRMFNAFRTLYNHRIIWPPTPYQLTQFIAYLVIHKYSPSTAKSYLAGISFYCKISDVSDTTQSFIVKKTLLGYCRSKVQTDDRKPITLDILRKIIVALPSGQPQMPGSRAGVRIRSQQGAGGSPSAYIDTLDAKSATSHKRIWILGSSLIKHAFLHARSSSFGANLQLHRLNASVFWQGKGGMRWKQVCPKVRSLLKVEDPPHYLLVHCGGNDIGQEDKIKQSFQDFLADDRVVVTPKAGYYGPWLQYA</sequence>
<name>A0A8W8JHL1_MAGGI</name>
<protein>
    <recommendedName>
        <fullName evidence="4">Core-binding (CB) domain-containing protein</fullName>
    </recommendedName>
</protein>